<dbReference type="Proteomes" id="UP000219369">
    <property type="component" value="Unassembled WGS sequence"/>
</dbReference>
<evidence type="ECO:0000313" key="3">
    <source>
        <dbReference type="Proteomes" id="UP000219369"/>
    </source>
</evidence>
<sequence>MEVVPSSCEVRGGRERRLKLATGPVPQPKANRRAR</sequence>
<protein>
    <submittedName>
        <fullName evidence="2">Uncharacterized protein</fullName>
    </submittedName>
</protein>
<organism evidence="2 3">
    <name type="scientific">Fusarium oxysporum</name>
    <name type="common">Fusarium vascular wilt</name>
    <dbReference type="NCBI Taxonomy" id="5507"/>
    <lineage>
        <taxon>Eukaryota</taxon>
        <taxon>Fungi</taxon>
        <taxon>Dikarya</taxon>
        <taxon>Ascomycota</taxon>
        <taxon>Pezizomycotina</taxon>
        <taxon>Sordariomycetes</taxon>
        <taxon>Hypocreomycetidae</taxon>
        <taxon>Hypocreales</taxon>
        <taxon>Nectriaceae</taxon>
        <taxon>Fusarium</taxon>
        <taxon>Fusarium oxysporum species complex</taxon>
    </lineage>
</organism>
<reference evidence="3" key="1">
    <citation type="submission" date="2016-09" db="EMBL/GenBank/DDBJ databases">
        <authorList>
            <person name="Guldener U."/>
        </authorList>
    </citation>
    <scope>NUCLEOTIDE SEQUENCE [LARGE SCALE GENOMIC DNA]</scope>
    <source>
        <strain evidence="3">V64-1</strain>
    </source>
</reference>
<name>A0A2H3UGB7_FUSOX</name>
<feature type="region of interest" description="Disordered" evidence="1">
    <location>
        <begin position="1"/>
        <end position="35"/>
    </location>
</feature>
<evidence type="ECO:0000313" key="2">
    <source>
        <dbReference type="EMBL" id="SCO92839.1"/>
    </source>
</evidence>
<dbReference type="AlphaFoldDB" id="A0A2H3UGB7"/>
<dbReference type="EMBL" id="FMJY01000035">
    <property type="protein sequence ID" value="SCO92839.1"/>
    <property type="molecule type" value="Genomic_DNA"/>
</dbReference>
<evidence type="ECO:0000256" key="1">
    <source>
        <dbReference type="SAM" id="MobiDB-lite"/>
    </source>
</evidence>
<gene>
    <name evidence="2" type="ORF">FRV6_16967</name>
</gene>
<dbReference type="OrthoDB" id="10519560at2759"/>
<proteinExistence type="predicted"/>
<accession>A0A2H3UGB7</accession>